<dbReference type="Pfam" id="PF16488">
    <property type="entry name" value="ArgoL2"/>
    <property type="match status" value="1"/>
</dbReference>
<dbReference type="Gene3D" id="2.170.260.10">
    <property type="entry name" value="paz domain"/>
    <property type="match status" value="1"/>
</dbReference>
<reference evidence="6 7" key="2">
    <citation type="submission" date="2024-10" db="EMBL/GenBank/DDBJ databases">
        <authorList>
            <person name="Ryan C."/>
        </authorList>
    </citation>
    <scope>NUCLEOTIDE SEQUENCE [LARGE SCALE GENOMIC DNA]</scope>
</reference>
<evidence type="ECO:0000313" key="6">
    <source>
        <dbReference type="EMBL" id="CAL4976853.1"/>
    </source>
</evidence>
<comment type="similarity">
    <text evidence="1">Belongs to the argonaute family. Ago subfamily.</text>
</comment>
<evidence type="ECO:0000259" key="5">
    <source>
        <dbReference type="PROSITE" id="PS50822"/>
    </source>
</evidence>
<dbReference type="CDD" id="cd02846">
    <property type="entry name" value="PAZ_argonaute_like"/>
    <property type="match status" value="1"/>
</dbReference>
<dbReference type="PROSITE" id="PS50822">
    <property type="entry name" value="PIWI"/>
    <property type="match status" value="1"/>
</dbReference>
<evidence type="ECO:0000256" key="1">
    <source>
        <dbReference type="ARBA" id="ARBA00008201"/>
    </source>
</evidence>
<dbReference type="InterPro" id="IPR036397">
    <property type="entry name" value="RNaseH_sf"/>
</dbReference>
<dbReference type="CDD" id="cd04657">
    <property type="entry name" value="Piwi_ago-like"/>
    <property type="match status" value="1"/>
</dbReference>
<evidence type="ECO:0000313" key="7">
    <source>
        <dbReference type="Proteomes" id="UP001497457"/>
    </source>
</evidence>
<dbReference type="Proteomes" id="UP001497457">
    <property type="component" value="Chromosome 20rd"/>
</dbReference>
<name>A0ABC9ABQ6_9POAL</name>
<dbReference type="EMBL" id="OZ075130">
    <property type="protein sequence ID" value="CAL4976853.1"/>
    <property type="molecule type" value="Genomic_DNA"/>
</dbReference>
<dbReference type="FunFam" id="3.30.420.10:FF:000091">
    <property type="entry name" value="Protein argonaute 3"/>
    <property type="match status" value="1"/>
</dbReference>
<dbReference type="PANTHER" id="PTHR22891">
    <property type="entry name" value="EUKARYOTIC TRANSLATION INITIATION FACTOR 2C"/>
    <property type="match status" value="1"/>
</dbReference>
<gene>
    <name evidence="6" type="ORF">URODEC1_LOCUS53843</name>
</gene>
<dbReference type="Pfam" id="PF16486">
    <property type="entry name" value="ArgoN"/>
    <property type="match status" value="1"/>
</dbReference>
<reference evidence="7" key="1">
    <citation type="submission" date="2024-06" db="EMBL/GenBank/DDBJ databases">
        <authorList>
            <person name="Ryan C."/>
        </authorList>
    </citation>
    <scope>NUCLEOTIDE SEQUENCE [LARGE SCALE GENOMIC DNA]</scope>
</reference>
<keyword evidence="2" id="KW-0943">RNA-mediated gene silencing</keyword>
<feature type="domain" description="Piwi" evidence="5">
    <location>
        <begin position="541"/>
        <end position="856"/>
    </location>
</feature>
<dbReference type="InterPro" id="IPR003100">
    <property type="entry name" value="PAZ_dom"/>
</dbReference>
<dbReference type="InterPro" id="IPR012337">
    <property type="entry name" value="RNaseH-like_sf"/>
</dbReference>
<dbReference type="SUPFAM" id="SSF53098">
    <property type="entry name" value="Ribonuclease H-like"/>
    <property type="match status" value="1"/>
</dbReference>
<dbReference type="FunFam" id="2.170.260.10:FF:000008">
    <property type="entry name" value="Protein argonaute 7"/>
    <property type="match status" value="1"/>
</dbReference>
<dbReference type="SMART" id="SM00950">
    <property type="entry name" value="Piwi"/>
    <property type="match status" value="1"/>
</dbReference>
<dbReference type="InterPro" id="IPR032472">
    <property type="entry name" value="ArgoL2"/>
</dbReference>
<dbReference type="Pfam" id="PF08699">
    <property type="entry name" value="ArgoL1"/>
    <property type="match status" value="1"/>
</dbReference>
<sequence>MESTVSKGDPSKLQISQRFPIARPDEYGTKGKKIRLLANHFKVSVRSAGVIFYHYEVNLKDEDDKPVGGLGISRKVIDKLQEIYASDFTNVSFAYDGDKILYTIGALQHDRDVYTVVLEDASSAKVATSRTFGENRSPGGSDMKRMKRPFQVQIFKVELSLRGTVPMDAIARVLRGQESENHDEAIRVLDIILRQNSAKKGFLLVRQSFFHNSLSNSFDLHGGIKGLQGYHSSFRVTQSGLSLNVDVSTTTIVRPGPVIDFLLSNQDIKDIRRIDWGKATDVLKSLRIKTTHSNAEFKIFGLSEKSCYEQTFIWKKRNGNGSDTVEVTVYDYFKQHWHIEPKDSAHLPCLNVGKLKRPNYLPIELCNLVSLQRYRNALTVLQRSSLVEKSRKNPSKRKSDLSSALKCSNYNSDDVLKRCGILIAPEFAQVDGRILQAPMLKAGHNQDIIARNGRWNFNNKKLIEPKEVNRWAAVNFSTRWNMEDLVQRLIRCGETKGIKIEPPHTIFEESHQMRGLPGTPKNRVDNMMKQVLQKLPGNPTFLLCVLPVRKNCDIYGPWKRECLVKRGVVTQCLAPEHGRTKLDDQYLTNVLLKINAKLGGLNSQLQIERNHAIPLVSRNSTIIFGMDVSHGPEKSDAPSVAAVVSSRGWPLISRYRASVCTQASRLEMIDSLFKPEGDVDNGLIRELLLDFYSSTNGEKPKQIIIFRDGVGEGQFNQVLNIELAQIIEACKFLDGTWFPKFTVIVAQKNHHTRFFEAKGPRDDNVTNVPAGTVVDTGVCHPRNYDFYMCAHAGMIGTTRPTHYQVLHDEIGFRPDDLQELVHSLSYVYQKSTSAISVVAPVYYAHLAAAQVRQFGFGCMRASGLPCSSAEFELRGWSVERDGSIFRFSFHV</sequence>
<dbReference type="SMART" id="SM01163">
    <property type="entry name" value="DUF1785"/>
    <property type="match status" value="1"/>
</dbReference>
<organism evidence="6 7">
    <name type="scientific">Urochloa decumbens</name>
    <dbReference type="NCBI Taxonomy" id="240449"/>
    <lineage>
        <taxon>Eukaryota</taxon>
        <taxon>Viridiplantae</taxon>
        <taxon>Streptophyta</taxon>
        <taxon>Embryophyta</taxon>
        <taxon>Tracheophyta</taxon>
        <taxon>Spermatophyta</taxon>
        <taxon>Magnoliopsida</taxon>
        <taxon>Liliopsida</taxon>
        <taxon>Poales</taxon>
        <taxon>Poaceae</taxon>
        <taxon>PACMAD clade</taxon>
        <taxon>Panicoideae</taxon>
        <taxon>Panicodae</taxon>
        <taxon>Paniceae</taxon>
        <taxon>Melinidinae</taxon>
        <taxon>Urochloa</taxon>
    </lineage>
</organism>
<evidence type="ECO:0000256" key="3">
    <source>
        <dbReference type="ARBA" id="ARBA00056927"/>
    </source>
</evidence>
<dbReference type="InterPro" id="IPR036085">
    <property type="entry name" value="PAZ_dom_sf"/>
</dbReference>
<evidence type="ECO:0000256" key="2">
    <source>
        <dbReference type="ARBA" id="ARBA00023158"/>
    </source>
</evidence>
<dbReference type="GO" id="GO:0031047">
    <property type="term" value="P:regulatory ncRNA-mediated gene silencing"/>
    <property type="evidence" value="ECO:0007669"/>
    <property type="project" value="UniProtKB-KW"/>
</dbReference>
<comment type="function">
    <text evidence="3">Probably involved in the RNA silencing pathway. May bind to short RNAs such as microRNAs (miRNAs) or short interfering RNAs (siRNAs), and represses the translation of mRNAs which are complementary to them.</text>
</comment>
<dbReference type="InterPro" id="IPR014811">
    <property type="entry name" value="ArgoL1"/>
</dbReference>
<dbReference type="Gene3D" id="3.40.50.2300">
    <property type="match status" value="1"/>
</dbReference>
<dbReference type="InterPro" id="IPR003165">
    <property type="entry name" value="Piwi"/>
</dbReference>
<dbReference type="AlphaFoldDB" id="A0ABC9ABQ6"/>
<dbReference type="Pfam" id="PF02171">
    <property type="entry name" value="Piwi"/>
    <property type="match status" value="1"/>
</dbReference>
<dbReference type="Gene3D" id="3.30.420.10">
    <property type="entry name" value="Ribonuclease H-like superfamily/Ribonuclease H"/>
    <property type="match status" value="1"/>
</dbReference>
<dbReference type="SUPFAM" id="SSF101690">
    <property type="entry name" value="PAZ domain"/>
    <property type="match status" value="1"/>
</dbReference>
<feature type="domain" description="PAZ" evidence="4">
    <location>
        <begin position="257"/>
        <end position="370"/>
    </location>
</feature>
<protein>
    <submittedName>
        <fullName evidence="6">Uncharacterized protein</fullName>
    </submittedName>
</protein>
<dbReference type="InterPro" id="IPR045246">
    <property type="entry name" value="Piwi_ago-like"/>
</dbReference>
<dbReference type="InterPro" id="IPR032474">
    <property type="entry name" value="Argonaute_N"/>
</dbReference>
<dbReference type="PROSITE" id="PS50821">
    <property type="entry name" value="PAZ"/>
    <property type="match status" value="1"/>
</dbReference>
<proteinExistence type="inferred from homology"/>
<accession>A0ABC9ABQ6</accession>
<evidence type="ECO:0000259" key="4">
    <source>
        <dbReference type="PROSITE" id="PS50821"/>
    </source>
</evidence>
<dbReference type="Pfam" id="PF02170">
    <property type="entry name" value="PAZ"/>
    <property type="match status" value="1"/>
</dbReference>
<keyword evidence="7" id="KW-1185">Reference proteome</keyword>